<dbReference type="Proteomes" id="UP000054988">
    <property type="component" value="Unassembled WGS sequence"/>
</dbReference>
<evidence type="ECO:0000256" key="1">
    <source>
        <dbReference type="ARBA" id="ARBA00001971"/>
    </source>
</evidence>
<gene>
    <name evidence="16" type="ORF">WG66_689</name>
</gene>
<keyword evidence="11 14" id="KW-0503">Monooxygenase</keyword>
<keyword evidence="12 15" id="KW-0472">Membrane</keyword>
<evidence type="ECO:0008006" key="18">
    <source>
        <dbReference type="Google" id="ProtNLM"/>
    </source>
</evidence>
<name>A0A0W0GDV7_MONRR</name>
<dbReference type="GO" id="GO:0016020">
    <property type="term" value="C:membrane"/>
    <property type="evidence" value="ECO:0007669"/>
    <property type="project" value="UniProtKB-SubCell"/>
</dbReference>
<evidence type="ECO:0000256" key="12">
    <source>
        <dbReference type="ARBA" id="ARBA00023136"/>
    </source>
</evidence>
<dbReference type="InterPro" id="IPR001128">
    <property type="entry name" value="Cyt_P450"/>
</dbReference>
<comment type="caution">
    <text evidence="16">The sequence shown here is derived from an EMBL/GenBank/DDBJ whole genome shotgun (WGS) entry which is preliminary data.</text>
</comment>
<keyword evidence="6 15" id="KW-0812">Transmembrane</keyword>
<keyword evidence="10 13" id="KW-0408">Iron</keyword>
<dbReference type="GO" id="GO:0005506">
    <property type="term" value="F:iron ion binding"/>
    <property type="evidence" value="ECO:0007669"/>
    <property type="project" value="InterPro"/>
</dbReference>
<evidence type="ECO:0000256" key="5">
    <source>
        <dbReference type="ARBA" id="ARBA00022617"/>
    </source>
</evidence>
<evidence type="ECO:0000256" key="13">
    <source>
        <dbReference type="PIRSR" id="PIRSR602401-1"/>
    </source>
</evidence>
<keyword evidence="8 15" id="KW-1133">Transmembrane helix</keyword>
<dbReference type="InterPro" id="IPR017972">
    <property type="entry name" value="Cyt_P450_CS"/>
</dbReference>
<dbReference type="EMBL" id="LATX01000267">
    <property type="protein sequence ID" value="KTB46758.1"/>
    <property type="molecule type" value="Genomic_DNA"/>
</dbReference>
<comment type="subcellular location">
    <subcellularLocation>
        <location evidence="2">Membrane</location>
    </subcellularLocation>
</comment>
<evidence type="ECO:0000256" key="7">
    <source>
        <dbReference type="ARBA" id="ARBA00022723"/>
    </source>
</evidence>
<dbReference type="eggNOG" id="KOG0157">
    <property type="taxonomic scope" value="Eukaryota"/>
</dbReference>
<comment type="similarity">
    <text evidence="4 14">Belongs to the cytochrome P450 family.</text>
</comment>
<evidence type="ECO:0000256" key="6">
    <source>
        <dbReference type="ARBA" id="ARBA00022692"/>
    </source>
</evidence>
<dbReference type="CDD" id="cd11069">
    <property type="entry name" value="CYP_FUM15-like"/>
    <property type="match status" value="1"/>
</dbReference>
<reference evidence="16 17" key="1">
    <citation type="submission" date="2015-12" db="EMBL/GenBank/DDBJ databases">
        <title>Draft genome sequence of Moniliophthora roreri, the causal agent of frosty pod rot of cacao.</title>
        <authorList>
            <person name="Aime M.C."/>
            <person name="Diaz-Valderrama J.R."/>
            <person name="Kijpornyongpan T."/>
            <person name="Phillips-Mora W."/>
        </authorList>
    </citation>
    <scope>NUCLEOTIDE SEQUENCE [LARGE SCALE GENOMIC DNA]</scope>
    <source>
        <strain evidence="16 17">MCA 2952</strain>
    </source>
</reference>
<proteinExistence type="inferred from homology"/>
<dbReference type="GO" id="GO:0004497">
    <property type="term" value="F:monooxygenase activity"/>
    <property type="evidence" value="ECO:0007669"/>
    <property type="project" value="UniProtKB-KW"/>
</dbReference>
<evidence type="ECO:0000256" key="11">
    <source>
        <dbReference type="ARBA" id="ARBA00023033"/>
    </source>
</evidence>
<sequence>MFHSLSLPFLVAPTGVVLAGILVYYLFILPRVNPLRRLGGPPVKSLFANHLYAVLDPAHSPLVYENFVKKYGRSIRIRGVGPWDDRLLTLDPLSLSHVLKNTQVYEKPWQSRKLITSLIGEGMLSAEGQTHKRQRRVATPAFSIQNMRALVPLVFRKGEELKDKWAAMLDRDAEKQREAIVDVCHWVSRATFDVIGLAGFDYNFNAIQDETNELFVAYKEMFEVAISQSNMFRTLMTVYIPYLNKLFPDKIARTVERCQSVIRRVAGHLIQEKKRKIADGIKSGYAYEGKDLLTLLLKSNDAVDLPPEHRISDEDILNNINTFMFAGSDTSSLTVTWLLYLLATHPDTQSRLRDELLPLASSSELEFSEEEIQSIYEQIAELPYLHNVVREALRLIPPVHSSIRVATRDDLVPTMYPVGEDKRHQVLLSKGSFVHVSVEAFNLDKEVWGEDAWVFNPDRWEKLPNKVLEQPGLFSNILTFSAGPRSCIGMRFSMIEIKAFVFILLTNFAFKPTDDHIIKANVVLTRPYIKGRFSQGSQLPLIIERYDMPM</sequence>
<keyword evidence="7 13" id="KW-0479">Metal-binding</keyword>
<protein>
    <recommendedName>
        <fullName evidence="18">Cytochrome p450</fullName>
    </recommendedName>
</protein>
<dbReference type="PROSITE" id="PS00086">
    <property type="entry name" value="CYTOCHROME_P450"/>
    <property type="match status" value="1"/>
</dbReference>
<dbReference type="PRINTS" id="PR00385">
    <property type="entry name" value="P450"/>
</dbReference>
<dbReference type="InterPro" id="IPR050121">
    <property type="entry name" value="Cytochrome_P450_monoxygenase"/>
</dbReference>
<dbReference type="Gene3D" id="1.10.630.10">
    <property type="entry name" value="Cytochrome P450"/>
    <property type="match status" value="1"/>
</dbReference>
<organism evidence="16 17">
    <name type="scientific">Moniliophthora roreri</name>
    <name type="common">Frosty pod rot fungus</name>
    <name type="synonym">Monilia roreri</name>
    <dbReference type="NCBI Taxonomy" id="221103"/>
    <lineage>
        <taxon>Eukaryota</taxon>
        <taxon>Fungi</taxon>
        <taxon>Dikarya</taxon>
        <taxon>Basidiomycota</taxon>
        <taxon>Agaricomycotina</taxon>
        <taxon>Agaricomycetes</taxon>
        <taxon>Agaricomycetidae</taxon>
        <taxon>Agaricales</taxon>
        <taxon>Marasmiineae</taxon>
        <taxon>Marasmiaceae</taxon>
        <taxon>Moniliophthora</taxon>
    </lineage>
</organism>
<accession>A0A0W0GDV7</accession>
<feature type="binding site" description="axial binding residue" evidence="13">
    <location>
        <position position="487"/>
    </location>
    <ligand>
        <name>heme</name>
        <dbReference type="ChEBI" id="CHEBI:30413"/>
    </ligand>
    <ligandPart>
        <name>Fe</name>
        <dbReference type="ChEBI" id="CHEBI:18248"/>
    </ligandPart>
</feature>
<dbReference type="PRINTS" id="PR00463">
    <property type="entry name" value="EP450I"/>
</dbReference>
<feature type="transmembrane region" description="Helical" evidence="15">
    <location>
        <begin position="6"/>
        <end position="27"/>
    </location>
</feature>
<evidence type="ECO:0000256" key="8">
    <source>
        <dbReference type="ARBA" id="ARBA00022989"/>
    </source>
</evidence>
<dbReference type="PANTHER" id="PTHR24305:SF166">
    <property type="entry name" value="CYTOCHROME P450 12A4, MITOCHONDRIAL-RELATED"/>
    <property type="match status" value="1"/>
</dbReference>
<evidence type="ECO:0000256" key="4">
    <source>
        <dbReference type="ARBA" id="ARBA00010617"/>
    </source>
</evidence>
<evidence type="ECO:0000256" key="15">
    <source>
        <dbReference type="SAM" id="Phobius"/>
    </source>
</evidence>
<comment type="pathway">
    <text evidence="3">Secondary metabolite biosynthesis; terpenoid biosynthesis.</text>
</comment>
<evidence type="ECO:0000256" key="2">
    <source>
        <dbReference type="ARBA" id="ARBA00004370"/>
    </source>
</evidence>
<dbReference type="Pfam" id="PF00067">
    <property type="entry name" value="p450"/>
    <property type="match status" value="1"/>
</dbReference>
<comment type="cofactor">
    <cofactor evidence="1 13">
        <name>heme</name>
        <dbReference type="ChEBI" id="CHEBI:30413"/>
    </cofactor>
</comment>
<evidence type="ECO:0000256" key="14">
    <source>
        <dbReference type="RuleBase" id="RU000461"/>
    </source>
</evidence>
<dbReference type="InterPro" id="IPR002401">
    <property type="entry name" value="Cyt_P450_E_grp-I"/>
</dbReference>
<dbReference type="SUPFAM" id="SSF48264">
    <property type="entry name" value="Cytochrome P450"/>
    <property type="match status" value="1"/>
</dbReference>
<dbReference type="GO" id="GO:0020037">
    <property type="term" value="F:heme binding"/>
    <property type="evidence" value="ECO:0007669"/>
    <property type="project" value="InterPro"/>
</dbReference>
<keyword evidence="9 14" id="KW-0560">Oxidoreductase</keyword>
<evidence type="ECO:0000313" key="16">
    <source>
        <dbReference type="EMBL" id="KTB46758.1"/>
    </source>
</evidence>
<evidence type="ECO:0000256" key="3">
    <source>
        <dbReference type="ARBA" id="ARBA00004721"/>
    </source>
</evidence>
<evidence type="ECO:0000313" key="17">
    <source>
        <dbReference type="Proteomes" id="UP000054988"/>
    </source>
</evidence>
<dbReference type="GO" id="GO:0016705">
    <property type="term" value="F:oxidoreductase activity, acting on paired donors, with incorporation or reduction of molecular oxygen"/>
    <property type="evidence" value="ECO:0007669"/>
    <property type="project" value="InterPro"/>
</dbReference>
<evidence type="ECO:0000256" key="9">
    <source>
        <dbReference type="ARBA" id="ARBA00023002"/>
    </source>
</evidence>
<dbReference type="AlphaFoldDB" id="A0A0W0GDV7"/>
<evidence type="ECO:0000256" key="10">
    <source>
        <dbReference type="ARBA" id="ARBA00023004"/>
    </source>
</evidence>
<dbReference type="PANTHER" id="PTHR24305">
    <property type="entry name" value="CYTOCHROME P450"/>
    <property type="match status" value="1"/>
</dbReference>
<keyword evidence="5 13" id="KW-0349">Heme</keyword>
<dbReference type="InterPro" id="IPR036396">
    <property type="entry name" value="Cyt_P450_sf"/>
</dbReference>